<dbReference type="KEGG" id="mpt:Mpe_B0624"/>
<keyword evidence="2" id="KW-1185">Reference proteome</keyword>
<organism evidence="1 2">
    <name type="scientific">Methylibium petroleiphilum (strain ATCC BAA-1232 / LMG 22953 / PM1)</name>
    <dbReference type="NCBI Taxonomy" id="420662"/>
    <lineage>
        <taxon>Bacteria</taxon>
        <taxon>Pseudomonadati</taxon>
        <taxon>Pseudomonadota</taxon>
        <taxon>Betaproteobacteria</taxon>
        <taxon>Burkholderiales</taxon>
        <taxon>Sphaerotilaceae</taxon>
        <taxon>Methylibium</taxon>
    </lineage>
</organism>
<evidence type="ECO:0000313" key="2">
    <source>
        <dbReference type="Proteomes" id="UP000000366"/>
    </source>
</evidence>
<dbReference type="EMBL" id="CP000556">
    <property type="protein sequence ID" value="ABM97388.1"/>
    <property type="molecule type" value="Genomic_DNA"/>
</dbReference>
<protein>
    <submittedName>
        <fullName evidence="1">Uncharacterized protein</fullName>
    </submittedName>
</protein>
<dbReference type="HOGENOM" id="CLU_1720207_0_0_4"/>
<reference evidence="1 2" key="1">
    <citation type="journal article" date="2007" name="J. Bacteriol.">
        <title>Whole-genome analysis of the methyl tert-butyl ether-degrading beta-proteobacterium Methylibium petroleiphilum PM1.</title>
        <authorList>
            <person name="Kane S.R."/>
            <person name="Chakicherla A.Y."/>
            <person name="Chain P.S.G."/>
            <person name="Schmidt R."/>
            <person name="Shin M.W."/>
            <person name="Legler T.C."/>
            <person name="Scow K.M."/>
            <person name="Larimer F.W."/>
            <person name="Lucas S.M."/>
            <person name="Richardson P.M."/>
            <person name="Hristova K.R."/>
        </authorList>
    </citation>
    <scope>NUCLEOTIDE SEQUENCE [LARGE SCALE GENOMIC DNA]</scope>
    <source>
        <strain evidence="2">ATCC BAA-1232 / LMG 22953 / PM1</strain>
        <plasmid evidence="1 2">RPME01</plasmid>
    </source>
</reference>
<dbReference type="RefSeq" id="WP_011831933.1">
    <property type="nucleotide sequence ID" value="NC_008826.1"/>
</dbReference>
<proteinExistence type="predicted"/>
<evidence type="ECO:0000313" key="1">
    <source>
        <dbReference type="EMBL" id="ABM97388.1"/>
    </source>
</evidence>
<name>A2SP99_METPP</name>
<dbReference type="AlphaFoldDB" id="A2SP99"/>
<accession>A2SP99</accession>
<keyword evidence="1" id="KW-0614">Plasmid</keyword>
<dbReference type="Proteomes" id="UP000000366">
    <property type="component" value="Plasmid RPME01"/>
</dbReference>
<sequence length="152" mass="16812">MPSQKYTLVGYSSDPQTNESEFVFVHVHAATSPEDARQQWSRSVLPRDATLNVFVGHLQPMDRLPALQLTRAGRLEAAPAPYSPVSGDLIEVSSKDERIRYQGRVSAVKADGSFFLNGPGFGHQFHASSAELFDFTLLERRAAAAPARRMRP</sequence>
<geneLocation type="plasmid" evidence="1 2">
    <name>RPME01</name>
</geneLocation>
<gene>
    <name evidence="1" type="ordered locus">Mpe_B0624</name>
</gene>